<reference evidence="3 4" key="1">
    <citation type="journal article" date="2017" name="DNA Res.">
        <title>Complete genome sequence and expression profile of the commercial lytic enzyme producer Lysobacter enzymogenes M497-1.</title>
        <authorList>
            <person name="Takami H."/>
            <person name="Toyoda A."/>
            <person name="Uchiyama I."/>
            <person name="Itoh T."/>
            <person name="Takaki Y."/>
            <person name="Arai W."/>
            <person name="Nishi S."/>
            <person name="Kawai M."/>
            <person name="Shinya K."/>
            <person name="Ikeda H."/>
        </authorList>
    </citation>
    <scope>NUCLEOTIDE SEQUENCE [LARGE SCALE GENOMIC DNA]</scope>
    <source>
        <strain evidence="3 4">M497-1</strain>
    </source>
</reference>
<dbReference type="AlphaFoldDB" id="A0AAU9AKF9"/>
<organism evidence="3 4">
    <name type="scientific">Lysobacter enzymogenes</name>
    <dbReference type="NCBI Taxonomy" id="69"/>
    <lineage>
        <taxon>Bacteria</taxon>
        <taxon>Pseudomonadati</taxon>
        <taxon>Pseudomonadota</taxon>
        <taxon>Gammaproteobacteria</taxon>
        <taxon>Lysobacterales</taxon>
        <taxon>Lysobacteraceae</taxon>
        <taxon>Lysobacter</taxon>
    </lineage>
</organism>
<evidence type="ECO:0000313" key="4">
    <source>
        <dbReference type="Proteomes" id="UP000218824"/>
    </source>
</evidence>
<evidence type="ECO:0000256" key="1">
    <source>
        <dbReference type="SAM" id="MobiDB-lite"/>
    </source>
</evidence>
<dbReference type="Pfam" id="PF01381">
    <property type="entry name" value="HTH_3"/>
    <property type="match status" value="1"/>
</dbReference>
<name>A0AAU9AKF9_LYSEN</name>
<protein>
    <recommendedName>
        <fullName evidence="2">HTH cro/C1-type domain-containing protein</fullName>
    </recommendedName>
</protein>
<dbReference type="Gene3D" id="1.10.260.40">
    <property type="entry name" value="lambda repressor-like DNA-binding domains"/>
    <property type="match status" value="1"/>
</dbReference>
<evidence type="ECO:0000259" key="2">
    <source>
        <dbReference type="PROSITE" id="PS50943"/>
    </source>
</evidence>
<accession>A0AAU9AKF9</accession>
<dbReference type="PROSITE" id="PS50943">
    <property type="entry name" value="HTH_CROC1"/>
    <property type="match status" value="1"/>
</dbReference>
<dbReference type="KEGG" id="lem:LEN_0259"/>
<feature type="compositionally biased region" description="Low complexity" evidence="1">
    <location>
        <begin position="42"/>
        <end position="62"/>
    </location>
</feature>
<dbReference type="RefSeq" id="WP_172437106.1">
    <property type="nucleotide sequence ID" value="NZ_AP014940.1"/>
</dbReference>
<sequence length="148" mass="16676">METKLRQDVTRIVRREARLMVAPLMKRIRTYKKELAALKAPARATRSTTAKKASATAAPPSRINHPAQISGEEAQAWYSTKNLIELREKFDLSAAGMADLVGVRPWSIYRWEAGEKPSVASMIKVASLRKISRTRALRMLEELRNSEA</sequence>
<dbReference type="GO" id="GO:0003677">
    <property type="term" value="F:DNA binding"/>
    <property type="evidence" value="ECO:0007669"/>
    <property type="project" value="InterPro"/>
</dbReference>
<dbReference type="SUPFAM" id="SSF47413">
    <property type="entry name" value="lambda repressor-like DNA-binding domains"/>
    <property type="match status" value="1"/>
</dbReference>
<dbReference type="GeneID" id="83062185"/>
<dbReference type="CDD" id="cd00093">
    <property type="entry name" value="HTH_XRE"/>
    <property type="match status" value="1"/>
</dbReference>
<dbReference type="EMBL" id="AP014940">
    <property type="protein sequence ID" value="BAV95746.1"/>
    <property type="molecule type" value="Genomic_DNA"/>
</dbReference>
<proteinExistence type="predicted"/>
<feature type="domain" description="HTH cro/C1-type" evidence="2">
    <location>
        <begin position="83"/>
        <end position="137"/>
    </location>
</feature>
<dbReference type="InterPro" id="IPR001387">
    <property type="entry name" value="Cro/C1-type_HTH"/>
</dbReference>
<gene>
    <name evidence="3" type="ORF">LEN_0259</name>
</gene>
<dbReference type="InterPro" id="IPR010982">
    <property type="entry name" value="Lambda_DNA-bd_dom_sf"/>
</dbReference>
<dbReference type="Proteomes" id="UP000218824">
    <property type="component" value="Chromosome"/>
</dbReference>
<feature type="region of interest" description="Disordered" evidence="1">
    <location>
        <begin position="42"/>
        <end position="66"/>
    </location>
</feature>
<evidence type="ECO:0000313" key="3">
    <source>
        <dbReference type="EMBL" id="BAV95746.1"/>
    </source>
</evidence>